<comment type="similarity">
    <text evidence="1">Belongs to the enoyl-CoA hydratase/isomerase family.</text>
</comment>
<dbReference type="Gene3D" id="1.10.12.10">
    <property type="entry name" value="Lyase 2-enoyl-coa Hydratase, Chain A, domain 2"/>
    <property type="match status" value="1"/>
</dbReference>
<name>A0ABN9N5Y5_9MYCO</name>
<dbReference type="PANTHER" id="PTHR11941:SF169">
    <property type="entry name" value="(7AS)-7A-METHYL-1,5-DIOXO-2,3,5,6,7,7A-HEXAHYDRO-1H-INDENE-CARBOXYL-COA HYDROLASE"/>
    <property type="match status" value="1"/>
</dbReference>
<dbReference type="Pfam" id="PF00378">
    <property type="entry name" value="ECH_1"/>
    <property type="match status" value="1"/>
</dbReference>
<evidence type="ECO:0000256" key="3">
    <source>
        <dbReference type="ARBA" id="ARBA00023239"/>
    </source>
</evidence>
<dbReference type="InterPro" id="IPR014748">
    <property type="entry name" value="Enoyl-CoA_hydra_C"/>
</dbReference>
<dbReference type="GO" id="GO:0004300">
    <property type="term" value="F:enoyl-CoA hydratase activity"/>
    <property type="evidence" value="ECO:0007669"/>
    <property type="project" value="UniProtKB-EC"/>
</dbReference>
<accession>A0ABN9N5Y5</accession>
<evidence type="ECO:0000256" key="2">
    <source>
        <dbReference type="ARBA" id="ARBA00023098"/>
    </source>
</evidence>
<dbReference type="PANTHER" id="PTHR11941">
    <property type="entry name" value="ENOYL-COA HYDRATASE-RELATED"/>
    <property type="match status" value="1"/>
</dbReference>
<dbReference type="RefSeq" id="WP_308473334.1">
    <property type="nucleotide sequence ID" value="NZ_OY726394.1"/>
</dbReference>
<evidence type="ECO:0000313" key="5">
    <source>
        <dbReference type="Proteomes" id="UP001190336"/>
    </source>
</evidence>
<dbReference type="Proteomes" id="UP001190336">
    <property type="component" value="Chromosome"/>
</dbReference>
<keyword evidence="2" id="KW-0443">Lipid metabolism</keyword>
<dbReference type="EMBL" id="OY726394">
    <property type="protein sequence ID" value="CAJ1500999.1"/>
    <property type="molecule type" value="Genomic_DNA"/>
</dbReference>
<evidence type="ECO:0000313" key="4">
    <source>
        <dbReference type="EMBL" id="CAJ1500999.1"/>
    </source>
</evidence>
<reference evidence="4 5" key="1">
    <citation type="submission" date="2023-08" db="EMBL/GenBank/DDBJ databases">
        <authorList>
            <person name="Folkvardsen B D."/>
            <person name="Norman A."/>
        </authorList>
    </citation>
    <scope>NUCLEOTIDE SEQUENCE [LARGE SCALE GENOMIC DNA]</scope>
    <source>
        <strain evidence="4 5">Mu0083</strain>
    </source>
</reference>
<dbReference type="EC" id="4.2.1.17" evidence="4"/>
<organism evidence="4 5">
    <name type="scientific">[Mycobacterium] kokjensenii</name>
    <dbReference type="NCBI Taxonomy" id="3064287"/>
    <lineage>
        <taxon>Bacteria</taxon>
        <taxon>Bacillati</taxon>
        <taxon>Actinomycetota</taxon>
        <taxon>Actinomycetes</taxon>
        <taxon>Mycobacteriales</taxon>
        <taxon>Mycobacteriaceae</taxon>
        <taxon>Mycolicibacter</taxon>
    </lineage>
</organism>
<dbReference type="CDD" id="cd06558">
    <property type="entry name" value="crotonase-like"/>
    <property type="match status" value="1"/>
</dbReference>
<evidence type="ECO:0000256" key="1">
    <source>
        <dbReference type="ARBA" id="ARBA00005254"/>
    </source>
</evidence>
<dbReference type="SUPFAM" id="SSF52096">
    <property type="entry name" value="ClpP/crotonase"/>
    <property type="match status" value="1"/>
</dbReference>
<proteinExistence type="inferred from homology"/>
<dbReference type="NCBIfam" id="NF004524">
    <property type="entry name" value="PRK05869.1"/>
    <property type="match status" value="1"/>
</dbReference>
<gene>
    <name evidence="4" type="ORF">MU0083_002572</name>
</gene>
<keyword evidence="3 4" id="KW-0456">Lyase</keyword>
<keyword evidence="5" id="KW-1185">Reference proteome</keyword>
<dbReference type="InterPro" id="IPR029045">
    <property type="entry name" value="ClpP/crotonase-like_dom_sf"/>
</dbReference>
<dbReference type="InterPro" id="IPR001753">
    <property type="entry name" value="Enoyl-CoA_hydra/iso"/>
</dbReference>
<dbReference type="Gene3D" id="3.90.226.10">
    <property type="entry name" value="2-enoyl-CoA Hydratase, Chain A, domain 1"/>
    <property type="match status" value="1"/>
</dbReference>
<protein>
    <submittedName>
        <fullName evidence="4">Enoyl-CoA hydratase</fullName>
        <ecNumber evidence="4">4.2.1.17</ecNumber>
    </submittedName>
</protein>
<sequence>MSEFVTVETSPDEPGIATLLVSRAPTNTLTRQVYREIAAAAADVSARDDVAVVVLYGGHAIFSAGDDAPELGTLIAAEAEVFARVRHEAVQAVAAIAKPTVAAITGYALGSGLTLATAADWRVSGDNVKFGATEILSGRAADGGGLARLARTIGAGRAKELAYSGRFFDAEEALALGVIDEMVAPDGVYDAALTWARRFVGVPVPAMAAAKASIDAVETLSPAERAFADHRRYGGLFPAGAGPAEARS</sequence>